<evidence type="ECO:0000259" key="4">
    <source>
        <dbReference type="PROSITE" id="PS50042"/>
    </source>
</evidence>
<dbReference type="Gene3D" id="1.25.40.470">
    <property type="match status" value="1"/>
</dbReference>
<dbReference type="EMBL" id="CAKLCB010000280">
    <property type="protein sequence ID" value="CAH0519163.1"/>
    <property type="molecule type" value="Genomic_DNA"/>
</dbReference>
<dbReference type="SUPFAM" id="SSF51206">
    <property type="entry name" value="cAMP-binding domain-like"/>
    <property type="match status" value="1"/>
</dbReference>
<feature type="domain" description="Cyclic nucleotide-binding" evidence="4">
    <location>
        <begin position="556"/>
        <end position="617"/>
    </location>
</feature>
<dbReference type="InterPro" id="IPR001680">
    <property type="entry name" value="WD40_rpt"/>
</dbReference>
<feature type="repeat" description="WD" evidence="2">
    <location>
        <begin position="709"/>
        <end position="750"/>
    </location>
</feature>
<dbReference type="InterPro" id="IPR038917">
    <property type="entry name" value="Malonyl_CoA_deC"/>
</dbReference>
<dbReference type="Pfam" id="PF23953">
    <property type="entry name" value="TPR_COPA_B"/>
    <property type="match status" value="1"/>
</dbReference>
<gene>
    <name evidence="5" type="ORF">PBS001_LOCUS5699</name>
</gene>
<dbReference type="CDD" id="cd00038">
    <property type="entry name" value="CAP_ED"/>
    <property type="match status" value="1"/>
</dbReference>
<dbReference type="PROSITE" id="PS50082">
    <property type="entry name" value="WD_REPEATS_2"/>
    <property type="match status" value="2"/>
</dbReference>
<dbReference type="Pfam" id="PF04053">
    <property type="entry name" value="B-prop_COPA_B_2nd"/>
    <property type="match status" value="1"/>
</dbReference>
<dbReference type="Proteomes" id="UP001158986">
    <property type="component" value="Unassembled WGS sequence"/>
</dbReference>
<dbReference type="Gene3D" id="2.130.10.10">
    <property type="entry name" value="YVTN repeat-like/Quinoprotein amine dehydrogenase"/>
    <property type="match status" value="1"/>
</dbReference>
<dbReference type="Gene3D" id="2.60.120.10">
    <property type="entry name" value="Jelly Rolls"/>
    <property type="match status" value="1"/>
</dbReference>
<evidence type="ECO:0000256" key="3">
    <source>
        <dbReference type="SAM" id="MobiDB-lite"/>
    </source>
</evidence>
<dbReference type="InterPro" id="IPR047312">
    <property type="entry name" value="Coatomer_alpha_WD-assoc_reg"/>
</dbReference>
<keyword evidence="2" id="KW-0853">WD repeat</keyword>
<keyword evidence="6" id="KW-1185">Reference proteome</keyword>
<comment type="subcellular location">
    <subcellularLocation>
        <location evidence="1">Golgi apparatus membrane</location>
        <topology evidence="1">Peripheral membrane protein</topology>
        <orientation evidence="1">Cytoplasmic side</orientation>
    </subcellularLocation>
</comment>
<dbReference type="InterPro" id="IPR056176">
    <property type="entry name" value="TPR_COPA_B"/>
</dbReference>
<reference evidence="5 6" key="1">
    <citation type="submission" date="2021-11" db="EMBL/GenBank/DDBJ databases">
        <authorList>
            <person name="Islam A."/>
            <person name="Islam S."/>
            <person name="Flora M.S."/>
            <person name="Rahman M."/>
            <person name="Ziaur R.M."/>
            <person name="Epstein J.H."/>
            <person name="Hassan M."/>
            <person name="Klassen M."/>
            <person name="Woodard K."/>
            <person name="Webb A."/>
            <person name="Webby R.J."/>
            <person name="El Zowalaty M.E."/>
        </authorList>
    </citation>
    <scope>NUCLEOTIDE SEQUENCE [LARGE SCALE GENOMIC DNA]</scope>
    <source>
        <strain evidence="5">Pbs1</strain>
    </source>
</reference>
<evidence type="ECO:0000313" key="5">
    <source>
        <dbReference type="EMBL" id="CAH0519163.1"/>
    </source>
</evidence>
<dbReference type="Pfam" id="PF06957">
    <property type="entry name" value="COPI_C"/>
    <property type="match status" value="1"/>
</dbReference>
<dbReference type="Pfam" id="PF05292">
    <property type="entry name" value="MCD"/>
    <property type="match status" value="1"/>
</dbReference>
<dbReference type="InterPro" id="IPR038351">
    <property type="entry name" value="MCD_N_sf"/>
</dbReference>
<comment type="caution">
    <text evidence="5">The sequence shown here is derived from an EMBL/GenBank/DDBJ whole genome shotgun (WGS) entry which is preliminary data.</text>
</comment>
<feature type="region of interest" description="Disordered" evidence="3">
    <location>
        <begin position="1310"/>
        <end position="1334"/>
    </location>
</feature>
<evidence type="ECO:0000256" key="2">
    <source>
        <dbReference type="PROSITE-ProRule" id="PRU00221"/>
    </source>
</evidence>
<dbReference type="CDD" id="cd22948">
    <property type="entry name" value="Coatomer_WDAD_alpha"/>
    <property type="match status" value="1"/>
</dbReference>
<dbReference type="InterPro" id="IPR018490">
    <property type="entry name" value="cNMP-bd_dom_sf"/>
</dbReference>
<evidence type="ECO:0000256" key="1">
    <source>
        <dbReference type="ARBA" id="ARBA00004255"/>
    </source>
</evidence>
<dbReference type="Gene3D" id="1.20.140.90">
    <property type="entry name" value="Malonyl-CoA decarboxylase, oligemerization domain"/>
    <property type="match status" value="1"/>
</dbReference>
<dbReference type="InterPro" id="IPR036322">
    <property type="entry name" value="WD40_repeat_dom_sf"/>
</dbReference>
<dbReference type="InterPro" id="IPR015943">
    <property type="entry name" value="WD40/YVTN_repeat-like_dom_sf"/>
</dbReference>
<dbReference type="SMART" id="SM00320">
    <property type="entry name" value="WD40"/>
    <property type="match status" value="3"/>
</dbReference>
<dbReference type="SUPFAM" id="SSF50978">
    <property type="entry name" value="WD40 repeat-like"/>
    <property type="match status" value="1"/>
</dbReference>
<dbReference type="Gene3D" id="3.40.630.150">
    <property type="entry name" value="Malonyl-CoA decarboxylase, catalytic domain"/>
    <property type="match status" value="1"/>
</dbReference>
<dbReference type="InterPro" id="IPR000595">
    <property type="entry name" value="cNMP-bd_dom"/>
</dbReference>
<sequence>MPPIGEHTLAAEQSVFHGDDAWVRRHIEDRDAENARKNSPEGSCNSVETVHFNRAEFITQIQEFLDANVSDGFVIGLKHRREFALHLCEDYKMFTEAQKLELVLALAVDLGVRDLAVMMKTLPSIKRSGLVLNVTAAALGFSRKNDPNISKSIKRGLVPLAEQFFLLFGTIHPGPLFLLNLRVDLGVLIKRHREKLPKASIEALELLDLIMRDLFATQGSMRFRRIDLSSEDLAAFVLKNERVHQIRSWDDLHRRLVGQQRYCFGLFHMHMPHAPLVFVQVAVTDHLCDNITPILEQETPVVKNPSHIIFYSVSTSNTGLRGLNIASHLLFLTIQRMSSMFLRCTMAATLSPVPGFARWFKAALARGDQQFQTSSDVKVGLNTAQYKGPKLQRLEPLLRSFFTTEQAQRLTMKYGANQLGLHKWLLKKISNPEWHKEAELLENIRDIVTSACARYILFERKKDKILDPVANFHLQNGAQVEQINFMADTTPSALTTALGMMINYRYCMTSIDVTSVSYKRESLAAVSPAVARLVWPTDSVILNEMERLQTVRNTPLFAKVFRAGQMISARGSLPTAIYFIASGRVRVHSAHPYTLYKGQTFGERESLNEEPVAFTTVRVWDITGLRKKTVRGAPTSVDDMIGPSSSRSNNHDIFGANDAIVKYVLEGHDRGVNWASFHPTLPLIVSGADDRQVKLWRMNETKAWEVDTMRGHTNNISCVLFHPRHELIISNSEDRSIRVWDISKRMGLQTFRRENDRFWMLAAHPSQNLLAAGHDSGMIVFKLERERPAMDVHEGRAYYTKERYVRMYSFADGNDVPVAAVRRTGTTGTGMGNSPRQLNYNPYDQNSGTNSVLVISDTDGGSYELVTFTQGANGDTSESNRGPGLFAVFVARNRFAVLDKSRHIVIKNFQNEVTKKITPSNGTADGLFFGGVVGRVLLHIDDKIVLYETQSRRVLADVQAPRVKYVVWSPNYEYVALVSKHSIVLADKQLNHLCTITESVRIKSGIWANAPAEIFVYTTLNHIKYSLTNGDAGIIRTLDVPVYLTHLEGSKLHCLDREAKMRTMAVDLTECEFKIALNKKNYTEVMRMVRHSRLCGQAIISYLTKKGYPEIALHFVNDEKTRFKLAISCGNLEVALNSAYELDDSKCWYQLGVESLRQGNIQVVEMAYQRTKNFERLSFLYLVTGNRDKLKKMLKIAEVRNDIMARFHNALYLGDVEVRVMTLEAAGQFGLALLTAATHGLNEHVERLRAMLQETNPDFDVDAFLSREMLPNPTLLSPPLSVSRLENENWALVEINEPTIQDHAIAAEKREAERSLQPLQQDEGSGEARPARKSSMDLALDGVDDAWNTDGDLDLDDSLINDDQSLGMDSSALENDFAGLSTDAGFVAAPTAGTSLAVQWVRNSSLAADHAAAGSFQTAMQLLHRQIGVINFGPLKPVFLQVFSGSSTSLPTQGNCPSLRAWLRRNEANQPAIAISFASLVEDLKQAYRSFTGAKFDDVKTHCQSILHAIPFLTVDSKEEAEKVKGLLTVCREYLVACRIRTEVAAVPLESNPKRNIELSAYFTHCELQLPHLVLTLKIAMTNAFKAGNFISAASFCRRLLEIPEVSQHPRHEKLRLTARKVLQKAEKEARNEHAVDYQESKLFVLDARNFTPIYLGESDVRCPYCAAAYHLESQGTICDVCEISKIGEETIGLVVTAAQ</sequence>
<dbReference type="InterPro" id="IPR007956">
    <property type="entry name" value="Malonyl_CoA_deC_C"/>
</dbReference>
<dbReference type="PROSITE" id="PS50294">
    <property type="entry name" value="WD_REPEATS_REGION"/>
    <property type="match status" value="2"/>
</dbReference>
<protein>
    <recommendedName>
        <fullName evidence="4">Cyclic nucleotide-binding domain-containing protein</fullName>
    </recommendedName>
</protein>
<dbReference type="PANTHER" id="PTHR28641:SF1">
    <property type="entry name" value="MALONYL-COA DECARBOXYLASE, MITOCHONDRIAL"/>
    <property type="match status" value="1"/>
</dbReference>
<feature type="repeat" description="WD" evidence="2">
    <location>
        <begin position="665"/>
        <end position="706"/>
    </location>
</feature>
<proteinExistence type="predicted"/>
<dbReference type="InterPro" id="IPR010714">
    <property type="entry name" value="Coatomer_asu_C"/>
</dbReference>
<dbReference type="InterPro" id="IPR042303">
    <property type="entry name" value="Malonyl_CoA_deC_C_sf"/>
</dbReference>
<organism evidence="5 6">
    <name type="scientific">Peronospora belbahrii</name>
    <dbReference type="NCBI Taxonomy" id="622444"/>
    <lineage>
        <taxon>Eukaryota</taxon>
        <taxon>Sar</taxon>
        <taxon>Stramenopiles</taxon>
        <taxon>Oomycota</taxon>
        <taxon>Peronosporomycetes</taxon>
        <taxon>Peronosporales</taxon>
        <taxon>Peronosporaceae</taxon>
        <taxon>Peronospora</taxon>
    </lineage>
</organism>
<dbReference type="Pfam" id="PF00400">
    <property type="entry name" value="WD40"/>
    <property type="match status" value="2"/>
</dbReference>
<name>A0ABN8D172_9STRA</name>
<accession>A0ABN8D172</accession>
<dbReference type="InterPro" id="IPR006692">
    <property type="entry name" value="Beta-prop_COPA/B_2nd"/>
</dbReference>
<dbReference type="InterPro" id="IPR014710">
    <property type="entry name" value="RmlC-like_jellyroll"/>
</dbReference>
<dbReference type="PROSITE" id="PS50042">
    <property type="entry name" value="CNMP_BINDING_3"/>
    <property type="match status" value="1"/>
</dbReference>
<evidence type="ECO:0000313" key="6">
    <source>
        <dbReference type="Proteomes" id="UP001158986"/>
    </source>
</evidence>
<dbReference type="PANTHER" id="PTHR28641">
    <property type="match status" value="1"/>
</dbReference>